<feature type="region of interest" description="Disordered" evidence="1">
    <location>
        <begin position="72"/>
        <end position="96"/>
    </location>
</feature>
<dbReference type="Proteomes" id="UP000503162">
    <property type="component" value="Chromosome"/>
</dbReference>
<evidence type="ECO:0000256" key="1">
    <source>
        <dbReference type="SAM" id="MobiDB-lite"/>
    </source>
</evidence>
<organism evidence="2 3">
    <name type="scientific">Hydrogenophaga crocea</name>
    <dbReference type="NCBI Taxonomy" id="2716225"/>
    <lineage>
        <taxon>Bacteria</taxon>
        <taxon>Pseudomonadati</taxon>
        <taxon>Pseudomonadota</taxon>
        <taxon>Betaproteobacteria</taxon>
        <taxon>Burkholderiales</taxon>
        <taxon>Comamonadaceae</taxon>
        <taxon>Hydrogenophaga</taxon>
    </lineage>
</organism>
<evidence type="ECO:0000313" key="3">
    <source>
        <dbReference type="Proteomes" id="UP000503162"/>
    </source>
</evidence>
<sequence>MAKDDSSGGFLSKVVKFVRHPTTSWADLDTRQADRESEYSKAALKEMIERKRRNDFVRKREFDMLRKIRSREGTPAEAQGMRPSFFQSSMPSKPDDRAMTLKKIDEIEAQMSMQWWKTKGADSINSTGSGGNSSQAPISGAHKPSEPRPMPAVDPARLKAQYDVTEPAPLLNPVNGRAAPAPAPVADAAAKTVPAPLKPSSTARTGLMAPRASGHSSHGSTFSASHFYALDVQEIVQDPEVEEAAIRFANGDDAGAEQGLLEVLGADGPRPAQESDWLALFDLYRATGQLAPFENRAVDFATRFNRSAPQWYDMPAEVARAVGRTETPWAAGQTRAIWVAEAELDAHAIGTLQNVLSRARQPWVLDWTPLTAMDPKAARALLGLVTLWTDQDVDLQFAGGSRLRDLLKSMTPSGRRDVEQLWWELRMAVLRLMNRVDEFELTALDFCVTYELSPPGWEKPRCRYQSVRGDNGDESLHSVLGESVLEAAPTTVSGESIIDSPTGGYSHLGLVELLGEIRGDAQGTIDMLELRLNGADVLILSCRNLIRVDFSAAGTLLNWVTGHHAEGRLVQFVDVHRLVSAFFHVVGITEYAKVVVRND</sequence>
<keyword evidence="3" id="KW-1185">Reference proteome</keyword>
<accession>A0A6G8IIH8</accession>
<name>A0A6G8IIH8_9BURK</name>
<protein>
    <submittedName>
        <fullName evidence="2">STAS domain-containing protein</fullName>
    </submittedName>
</protein>
<dbReference type="EMBL" id="CP049989">
    <property type="protein sequence ID" value="QIM52941.1"/>
    <property type="molecule type" value="Genomic_DNA"/>
</dbReference>
<feature type="region of interest" description="Disordered" evidence="1">
    <location>
        <begin position="180"/>
        <end position="201"/>
    </location>
</feature>
<proteinExistence type="predicted"/>
<evidence type="ECO:0000313" key="2">
    <source>
        <dbReference type="EMBL" id="QIM52941.1"/>
    </source>
</evidence>
<dbReference type="KEGG" id="hcz:G9Q37_12720"/>
<dbReference type="RefSeq" id="WP_166227543.1">
    <property type="nucleotide sequence ID" value="NZ_CP049989.1"/>
</dbReference>
<feature type="compositionally biased region" description="Low complexity" evidence="1">
    <location>
        <begin position="180"/>
        <end position="195"/>
    </location>
</feature>
<dbReference type="AlphaFoldDB" id="A0A6G8IIH8"/>
<reference evidence="2 3" key="1">
    <citation type="submission" date="2020-03" db="EMBL/GenBank/DDBJ databases">
        <title>Hydrogenophaga sp. nov. isolated from cyanobacterial mat.</title>
        <authorList>
            <person name="Thorat V."/>
            <person name="Kirdat K."/>
            <person name="Tiwarekar B."/>
            <person name="Costa E.D."/>
            <person name="Yadav A."/>
        </authorList>
    </citation>
    <scope>NUCLEOTIDE SEQUENCE [LARGE SCALE GENOMIC DNA]</scope>
    <source>
        <strain evidence="2 3">BA0156</strain>
    </source>
</reference>
<gene>
    <name evidence="2" type="ORF">G9Q37_12720</name>
</gene>
<feature type="region of interest" description="Disordered" evidence="1">
    <location>
        <begin position="120"/>
        <end position="153"/>
    </location>
</feature>